<dbReference type="OrthoDB" id="2048740at2"/>
<name>A0A4V2F7U9_9FIRM</name>
<dbReference type="InterPro" id="IPR013325">
    <property type="entry name" value="RNA_pol_sigma_r2"/>
</dbReference>
<dbReference type="GO" id="GO:0003700">
    <property type="term" value="F:DNA-binding transcription factor activity"/>
    <property type="evidence" value="ECO:0007669"/>
    <property type="project" value="InterPro"/>
</dbReference>
<dbReference type="SUPFAM" id="SSF88946">
    <property type="entry name" value="Sigma2 domain of RNA polymerase sigma factors"/>
    <property type="match status" value="1"/>
</dbReference>
<evidence type="ECO:0000313" key="1">
    <source>
        <dbReference type="EMBL" id="RZT01089.1"/>
    </source>
</evidence>
<dbReference type="EMBL" id="SGXF01000002">
    <property type="protein sequence ID" value="RZT01089.1"/>
    <property type="molecule type" value="Genomic_DNA"/>
</dbReference>
<sequence>MEDTEQLLAEYYKNNGKKLRRMVDSILCKFGGLRQMDKDDFYSLANEVFCKALERYDGNRCFDGFLYSCLRKRIHTEITKRNRLKRQGDYCCVSIDAPAGEDGSAELAEMIPSSFDLDRELAERLGISEEDRMEVYLGKLSEIQREIVTLLSDGYIGTEIRKMLALSPKTYKDCLCGIQAYENIKVLL</sequence>
<protein>
    <submittedName>
        <fullName evidence="1">DNA-directed RNA polymerase specialized sigma24 family protein</fullName>
    </submittedName>
</protein>
<keyword evidence="1" id="KW-0804">Transcription</keyword>
<evidence type="ECO:0000313" key="2">
    <source>
        <dbReference type="Proteomes" id="UP000292927"/>
    </source>
</evidence>
<dbReference type="GO" id="GO:0000428">
    <property type="term" value="C:DNA-directed RNA polymerase complex"/>
    <property type="evidence" value="ECO:0007669"/>
    <property type="project" value="UniProtKB-KW"/>
</dbReference>
<proteinExistence type="predicted"/>
<dbReference type="RefSeq" id="WP_130434671.1">
    <property type="nucleotide sequence ID" value="NZ_SGXF01000002.1"/>
</dbReference>
<dbReference type="AlphaFoldDB" id="A0A4V2F7U9"/>
<keyword evidence="1" id="KW-0240">DNA-directed RNA polymerase</keyword>
<reference evidence="1 2" key="1">
    <citation type="submission" date="2019-02" db="EMBL/GenBank/DDBJ databases">
        <title>Genomic Encyclopedia of Type Strains, Phase IV (KMG-IV): sequencing the most valuable type-strain genomes for metagenomic binning, comparative biology and taxonomic classification.</title>
        <authorList>
            <person name="Goeker M."/>
        </authorList>
    </citation>
    <scope>NUCLEOTIDE SEQUENCE [LARGE SCALE GENOMIC DNA]</scope>
    <source>
        <strain evidence="1 2">DSM 29486</strain>
    </source>
</reference>
<gene>
    <name evidence="1" type="ORF">EV209_1530</name>
</gene>
<keyword evidence="2" id="KW-1185">Reference proteome</keyword>
<comment type="caution">
    <text evidence="1">The sequence shown here is derived from an EMBL/GenBank/DDBJ whole genome shotgun (WGS) entry which is preliminary data.</text>
</comment>
<organism evidence="1 2">
    <name type="scientific">Cuneatibacter caecimuris</name>
    <dbReference type="NCBI Taxonomy" id="1796618"/>
    <lineage>
        <taxon>Bacteria</taxon>
        <taxon>Bacillati</taxon>
        <taxon>Bacillota</taxon>
        <taxon>Clostridia</taxon>
        <taxon>Lachnospirales</taxon>
        <taxon>Lachnospiraceae</taxon>
        <taxon>Cuneatibacter</taxon>
    </lineage>
</organism>
<dbReference type="GO" id="GO:0006352">
    <property type="term" value="P:DNA-templated transcription initiation"/>
    <property type="evidence" value="ECO:0007669"/>
    <property type="project" value="InterPro"/>
</dbReference>
<accession>A0A4V2F7U9</accession>
<dbReference type="Proteomes" id="UP000292927">
    <property type="component" value="Unassembled WGS sequence"/>
</dbReference>